<keyword evidence="3" id="KW-1185">Reference proteome</keyword>
<proteinExistence type="predicted"/>
<organism evidence="2 3">
    <name type="scientific">Enterococcus alcedinis</name>
    <dbReference type="NCBI Taxonomy" id="1274384"/>
    <lineage>
        <taxon>Bacteria</taxon>
        <taxon>Bacillati</taxon>
        <taxon>Bacillota</taxon>
        <taxon>Bacilli</taxon>
        <taxon>Lactobacillales</taxon>
        <taxon>Enterococcaceae</taxon>
        <taxon>Enterococcus</taxon>
    </lineage>
</organism>
<feature type="domain" description="N-acetyltransferase" evidence="1">
    <location>
        <begin position="1"/>
        <end position="151"/>
    </location>
</feature>
<sequence>MHVISIKQQPEYAERAIRYFQKQWASEESMKLYEDCITRSITSPSSLPQWYLLMDNDTIIGCAGLIVNDFISWGDVWPWLCALYVEEAYRGQRLSHLLIETIQADAAMLGFTNLYLCTDHLDLYEKFGFKYLGTGYHPWGESSRVYGKSLTE</sequence>
<accession>A0A917JDE1</accession>
<gene>
    <name evidence="2" type="ORF">GCM10011482_08070</name>
</gene>
<evidence type="ECO:0000313" key="3">
    <source>
        <dbReference type="Proteomes" id="UP000622610"/>
    </source>
</evidence>
<dbReference type="RefSeq" id="WP_188366991.1">
    <property type="nucleotide sequence ID" value="NZ_BMDT01000002.1"/>
</dbReference>
<comment type="caution">
    <text evidence="2">The sequence shown here is derived from an EMBL/GenBank/DDBJ whole genome shotgun (WGS) entry which is preliminary data.</text>
</comment>
<dbReference type="CDD" id="cd04301">
    <property type="entry name" value="NAT_SF"/>
    <property type="match status" value="1"/>
</dbReference>
<evidence type="ECO:0000313" key="2">
    <source>
        <dbReference type="EMBL" id="GGI65153.1"/>
    </source>
</evidence>
<dbReference type="EMBL" id="BMDT01000002">
    <property type="protein sequence ID" value="GGI65153.1"/>
    <property type="molecule type" value="Genomic_DNA"/>
</dbReference>
<name>A0A917JDE1_9ENTE</name>
<dbReference type="InterPro" id="IPR016181">
    <property type="entry name" value="Acyl_CoA_acyltransferase"/>
</dbReference>
<dbReference type="Proteomes" id="UP000622610">
    <property type="component" value="Unassembled WGS sequence"/>
</dbReference>
<dbReference type="Gene3D" id="3.40.630.30">
    <property type="match status" value="1"/>
</dbReference>
<dbReference type="Pfam" id="PF00583">
    <property type="entry name" value="Acetyltransf_1"/>
    <property type="match status" value="1"/>
</dbReference>
<dbReference type="AlphaFoldDB" id="A0A917JDE1"/>
<protein>
    <submittedName>
        <fullName evidence="2">N-acetyltransferase</fullName>
    </submittedName>
</protein>
<evidence type="ECO:0000259" key="1">
    <source>
        <dbReference type="PROSITE" id="PS51186"/>
    </source>
</evidence>
<dbReference type="SUPFAM" id="SSF55729">
    <property type="entry name" value="Acyl-CoA N-acyltransferases (Nat)"/>
    <property type="match status" value="1"/>
</dbReference>
<dbReference type="GO" id="GO:0016747">
    <property type="term" value="F:acyltransferase activity, transferring groups other than amino-acyl groups"/>
    <property type="evidence" value="ECO:0007669"/>
    <property type="project" value="InterPro"/>
</dbReference>
<reference evidence="2" key="2">
    <citation type="submission" date="2020-09" db="EMBL/GenBank/DDBJ databases">
        <authorList>
            <person name="Sun Q."/>
            <person name="Sedlacek I."/>
        </authorList>
    </citation>
    <scope>NUCLEOTIDE SEQUENCE</scope>
    <source>
        <strain evidence="2">CCM 8433</strain>
    </source>
</reference>
<dbReference type="PROSITE" id="PS51186">
    <property type="entry name" value="GNAT"/>
    <property type="match status" value="1"/>
</dbReference>
<dbReference type="InterPro" id="IPR000182">
    <property type="entry name" value="GNAT_dom"/>
</dbReference>
<reference evidence="2" key="1">
    <citation type="journal article" date="2014" name="Int. J. Syst. Evol. Microbiol.">
        <title>Complete genome sequence of Corynebacterium casei LMG S-19264T (=DSM 44701T), isolated from a smear-ripened cheese.</title>
        <authorList>
            <consortium name="US DOE Joint Genome Institute (JGI-PGF)"/>
            <person name="Walter F."/>
            <person name="Albersmeier A."/>
            <person name="Kalinowski J."/>
            <person name="Ruckert C."/>
        </authorList>
    </citation>
    <scope>NUCLEOTIDE SEQUENCE</scope>
    <source>
        <strain evidence="2">CCM 8433</strain>
    </source>
</reference>